<organism evidence="3 4">
    <name type="scientific">Trichomonas vaginalis (strain ATCC PRA-98 / G3)</name>
    <dbReference type="NCBI Taxonomy" id="412133"/>
    <lineage>
        <taxon>Eukaryota</taxon>
        <taxon>Metamonada</taxon>
        <taxon>Parabasalia</taxon>
        <taxon>Trichomonadida</taxon>
        <taxon>Trichomonadidae</taxon>
        <taxon>Trichomonas</taxon>
    </lineage>
</organism>
<dbReference type="PANTHER" id="PTHR24198">
    <property type="entry name" value="ANKYRIN REPEAT AND PROTEIN KINASE DOMAIN-CONTAINING PROTEIN"/>
    <property type="match status" value="1"/>
</dbReference>
<dbReference type="VEuPathDB" id="TrichDB:TVAGG3_0593040"/>
<dbReference type="SMR" id="A2DTE6"/>
<dbReference type="PANTHER" id="PTHR24198:SF165">
    <property type="entry name" value="ANKYRIN REPEAT-CONTAINING PROTEIN-RELATED"/>
    <property type="match status" value="1"/>
</dbReference>
<dbReference type="KEGG" id="tva:4774265"/>
<dbReference type="InParanoid" id="A2DTE6"/>
<dbReference type="InterPro" id="IPR002110">
    <property type="entry name" value="Ankyrin_rpt"/>
</dbReference>
<sequence>MEIWHDDSNFLTAFRRFIVDEKTEYLTQYINKKETMMMIQYQLDLNEPSDSYKVGLIHIAAYYNSLDSFIFLEKNLGLDYTMIKSVDNKNCLHYACKGGSFEVVVYILNNYMNFKDFIVKTDANYINFALESNSVEIARLLLKKEFTFTPNDEFINRLILNKQIDSLKFIIQTNQEKRNARSSLKLEKQLLYIIAINNIDMMKLLFDNDENSSFQDFYKSCLQLACLNNCEYAVEQICKKVENIDIPFEEEAKGAIHWACSSCNPKIVKIMCEKNIHINRFDKNGNLGPVEMIDKAATADFIDIMQILIDNGFDIDQRKDDKHNSLLGSIVNSIEKDYEVITWLIKKGANIDYRIVDIKDSPSIRDYISRESAGYKTFLAKFKLIYELLIQGYDIKKKN</sequence>
<dbReference type="InterPro" id="IPR036770">
    <property type="entry name" value="Ankyrin_rpt-contain_sf"/>
</dbReference>
<dbReference type="Proteomes" id="UP000001542">
    <property type="component" value="Unassembled WGS sequence"/>
</dbReference>
<keyword evidence="1" id="KW-0677">Repeat</keyword>
<evidence type="ECO:0000256" key="2">
    <source>
        <dbReference type="ARBA" id="ARBA00023043"/>
    </source>
</evidence>
<accession>A2DTE6</accession>
<dbReference type="VEuPathDB" id="TrichDB:TVAG_423070"/>
<dbReference type="Gene3D" id="1.25.40.20">
    <property type="entry name" value="Ankyrin repeat-containing domain"/>
    <property type="match status" value="2"/>
</dbReference>
<keyword evidence="4" id="KW-1185">Reference proteome</keyword>
<evidence type="ECO:0008006" key="5">
    <source>
        <dbReference type="Google" id="ProtNLM"/>
    </source>
</evidence>
<name>A2DTE6_TRIV3</name>
<dbReference type="AlphaFoldDB" id="A2DTE6"/>
<evidence type="ECO:0000313" key="4">
    <source>
        <dbReference type="Proteomes" id="UP000001542"/>
    </source>
</evidence>
<reference evidence="3" key="1">
    <citation type="submission" date="2006-10" db="EMBL/GenBank/DDBJ databases">
        <authorList>
            <person name="Amadeo P."/>
            <person name="Zhao Q."/>
            <person name="Wortman J."/>
            <person name="Fraser-Liggett C."/>
            <person name="Carlton J."/>
        </authorList>
    </citation>
    <scope>NUCLEOTIDE SEQUENCE</scope>
    <source>
        <strain evidence="3">G3</strain>
    </source>
</reference>
<reference evidence="3" key="2">
    <citation type="journal article" date="2007" name="Science">
        <title>Draft genome sequence of the sexually transmitted pathogen Trichomonas vaginalis.</title>
        <authorList>
            <person name="Carlton J.M."/>
            <person name="Hirt R.P."/>
            <person name="Silva J.C."/>
            <person name="Delcher A.L."/>
            <person name="Schatz M."/>
            <person name="Zhao Q."/>
            <person name="Wortman J.R."/>
            <person name="Bidwell S.L."/>
            <person name="Alsmark U.C.M."/>
            <person name="Besteiro S."/>
            <person name="Sicheritz-Ponten T."/>
            <person name="Noel C.J."/>
            <person name="Dacks J.B."/>
            <person name="Foster P.G."/>
            <person name="Simillion C."/>
            <person name="Van de Peer Y."/>
            <person name="Miranda-Saavedra D."/>
            <person name="Barton G.J."/>
            <person name="Westrop G.D."/>
            <person name="Mueller S."/>
            <person name="Dessi D."/>
            <person name="Fiori P.L."/>
            <person name="Ren Q."/>
            <person name="Paulsen I."/>
            <person name="Zhang H."/>
            <person name="Bastida-Corcuera F.D."/>
            <person name="Simoes-Barbosa A."/>
            <person name="Brown M.T."/>
            <person name="Hayes R.D."/>
            <person name="Mukherjee M."/>
            <person name="Okumura C.Y."/>
            <person name="Schneider R."/>
            <person name="Smith A.J."/>
            <person name="Vanacova S."/>
            <person name="Villalvazo M."/>
            <person name="Haas B.J."/>
            <person name="Pertea M."/>
            <person name="Feldblyum T.V."/>
            <person name="Utterback T.R."/>
            <person name="Shu C.L."/>
            <person name="Osoegawa K."/>
            <person name="de Jong P.J."/>
            <person name="Hrdy I."/>
            <person name="Horvathova L."/>
            <person name="Zubacova Z."/>
            <person name="Dolezal P."/>
            <person name="Malik S.B."/>
            <person name="Logsdon J.M. Jr."/>
            <person name="Henze K."/>
            <person name="Gupta A."/>
            <person name="Wang C.C."/>
            <person name="Dunne R.L."/>
            <person name="Upcroft J.A."/>
            <person name="Upcroft P."/>
            <person name="White O."/>
            <person name="Salzberg S.L."/>
            <person name="Tang P."/>
            <person name="Chiu C.-H."/>
            <person name="Lee Y.-S."/>
            <person name="Embley T.M."/>
            <person name="Coombs G.H."/>
            <person name="Mottram J.C."/>
            <person name="Tachezy J."/>
            <person name="Fraser-Liggett C.M."/>
            <person name="Johnson P.J."/>
        </authorList>
    </citation>
    <scope>NUCLEOTIDE SEQUENCE [LARGE SCALE GENOMIC DNA]</scope>
    <source>
        <strain evidence="3">G3</strain>
    </source>
</reference>
<dbReference type="SUPFAM" id="SSF48403">
    <property type="entry name" value="Ankyrin repeat"/>
    <property type="match status" value="1"/>
</dbReference>
<evidence type="ECO:0000256" key="1">
    <source>
        <dbReference type="ARBA" id="ARBA00022737"/>
    </source>
</evidence>
<keyword evidence="2" id="KW-0040">ANK repeat</keyword>
<proteinExistence type="predicted"/>
<protein>
    <recommendedName>
        <fullName evidence="5">DUF3447 domain-containing protein</fullName>
    </recommendedName>
</protein>
<gene>
    <name evidence="3" type="ORF">TVAG_423070</name>
</gene>
<dbReference type="Pfam" id="PF12796">
    <property type="entry name" value="Ank_2"/>
    <property type="match status" value="2"/>
</dbReference>
<dbReference type="RefSeq" id="XP_001328478.1">
    <property type="nucleotide sequence ID" value="XM_001328443.1"/>
</dbReference>
<dbReference type="EMBL" id="DS113244">
    <property type="protein sequence ID" value="EAY16255.1"/>
    <property type="molecule type" value="Genomic_DNA"/>
</dbReference>
<dbReference type="SMART" id="SM00248">
    <property type="entry name" value="ANK"/>
    <property type="match status" value="6"/>
</dbReference>
<evidence type="ECO:0000313" key="3">
    <source>
        <dbReference type="EMBL" id="EAY16255.1"/>
    </source>
</evidence>